<accession>A0ACC2G5F5</accession>
<organism evidence="1 2">
    <name type="scientific">Dallia pectoralis</name>
    <name type="common">Alaska blackfish</name>
    <dbReference type="NCBI Taxonomy" id="75939"/>
    <lineage>
        <taxon>Eukaryota</taxon>
        <taxon>Metazoa</taxon>
        <taxon>Chordata</taxon>
        <taxon>Craniata</taxon>
        <taxon>Vertebrata</taxon>
        <taxon>Euteleostomi</taxon>
        <taxon>Actinopterygii</taxon>
        <taxon>Neopterygii</taxon>
        <taxon>Teleostei</taxon>
        <taxon>Protacanthopterygii</taxon>
        <taxon>Esociformes</taxon>
        <taxon>Umbridae</taxon>
        <taxon>Dallia</taxon>
    </lineage>
</organism>
<reference evidence="1" key="1">
    <citation type="submission" date="2021-05" db="EMBL/GenBank/DDBJ databases">
        <authorList>
            <person name="Pan Q."/>
            <person name="Jouanno E."/>
            <person name="Zahm M."/>
            <person name="Klopp C."/>
            <person name="Cabau C."/>
            <person name="Louis A."/>
            <person name="Berthelot C."/>
            <person name="Parey E."/>
            <person name="Roest Crollius H."/>
            <person name="Montfort J."/>
            <person name="Robinson-Rechavi M."/>
            <person name="Bouchez O."/>
            <person name="Lampietro C."/>
            <person name="Lopez Roques C."/>
            <person name="Donnadieu C."/>
            <person name="Postlethwait J."/>
            <person name="Bobe J."/>
            <person name="Dillon D."/>
            <person name="Chandos A."/>
            <person name="von Hippel F."/>
            <person name="Guiguen Y."/>
        </authorList>
    </citation>
    <scope>NUCLEOTIDE SEQUENCE</scope>
    <source>
        <strain evidence="1">YG-Jan2019</strain>
    </source>
</reference>
<sequence length="101" mass="11326">MMPFKKTRTSDITTAPISLRLTTHETIDPIMSGVTEPHGDRTWQLLAARRGTLCAQKNNVSSPRDPLREDELEGFGRKHTESRISLPGGRPPQSERESEQS</sequence>
<dbReference type="Proteomes" id="UP001157502">
    <property type="component" value="Chromosome 17"/>
</dbReference>
<dbReference type="EMBL" id="CM055744">
    <property type="protein sequence ID" value="KAJ7998705.1"/>
    <property type="molecule type" value="Genomic_DNA"/>
</dbReference>
<name>A0ACC2G5F5_DALPE</name>
<evidence type="ECO:0000313" key="2">
    <source>
        <dbReference type="Proteomes" id="UP001157502"/>
    </source>
</evidence>
<comment type="caution">
    <text evidence="1">The sequence shown here is derived from an EMBL/GenBank/DDBJ whole genome shotgun (WGS) entry which is preliminary data.</text>
</comment>
<keyword evidence="2" id="KW-1185">Reference proteome</keyword>
<protein>
    <submittedName>
        <fullName evidence="1">Uncharacterized protein</fullName>
    </submittedName>
</protein>
<proteinExistence type="predicted"/>
<evidence type="ECO:0000313" key="1">
    <source>
        <dbReference type="EMBL" id="KAJ7998705.1"/>
    </source>
</evidence>
<gene>
    <name evidence="1" type="ORF">DPEC_G00207640</name>
</gene>